<evidence type="ECO:0000256" key="1">
    <source>
        <dbReference type="ARBA" id="ARBA00004651"/>
    </source>
</evidence>
<evidence type="ECO:0000256" key="4">
    <source>
        <dbReference type="ARBA" id="ARBA00022475"/>
    </source>
</evidence>
<feature type="coiled-coil region" evidence="11">
    <location>
        <begin position="220"/>
        <end position="247"/>
    </location>
</feature>
<evidence type="ECO:0000256" key="10">
    <source>
        <dbReference type="ARBA" id="ARBA00023136"/>
    </source>
</evidence>
<keyword evidence="5" id="KW-0997">Cell inner membrane</keyword>
<organism evidence="13 14">
    <name type="scientific">Alloalcanivorax venustensis ISO4</name>
    <dbReference type="NCBI Taxonomy" id="1177184"/>
    <lineage>
        <taxon>Bacteria</taxon>
        <taxon>Pseudomonadati</taxon>
        <taxon>Pseudomonadota</taxon>
        <taxon>Gammaproteobacteria</taxon>
        <taxon>Oceanospirillales</taxon>
        <taxon>Alcanivoracaceae</taxon>
        <taxon>Alloalcanivorax</taxon>
    </lineage>
</organism>
<evidence type="ECO:0000256" key="9">
    <source>
        <dbReference type="ARBA" id="ARBA00023065"/>
    </source>
</evidence>
<keyword evidence="8 12" id="KW-1133">Transmembrane helix</keyword>
<evidence type="ECO:0000256" key="3">
    <source>
        <dbReference type="ARBA" id="ARBA00022448"/>
    </source>
</evidence>
<keyword evidence="3" id="KW-0813">Transport</keyword>
<evidence type="ECO:0000256" key="5">
    <source>
        <dbReference type="ARBA" id="ARBA00022519"/>
    </source>
</evidence>
<dbReference type="Gene3D" id="3.30.460.20">
    <property type="entry name" value="CorA soluble domain-like"/>
    <property type="match status" value="1"/>
</dbReference>
<feature type="transmembrane region" description="Helical" evidence="12">
    <location>
        <begin position="295"/>
        <end position="315"/>
    </location>
</feature>
<comment type="similarity">
    <text evidence="2">Belongs to the CorA metal ion transporter (MIT) (TC 1.A.35) family.</text>
</comment>
<evidence type="ECO:0000256" key="7">
    <source>
        <dbReference type="ARBA" id="ARBA00022833"/>
    </source>
</evidence>
<keyword evidence="11" id="KW-0175">Coiled coil</keyword>
<keyword evidence="10 12" id="KW-0472">Membrane</keyword>
<dbReference type="CDD" id="cd12833">
    <property type="entry name" value="ZntB-like_1"/>
    <property type="match status" value="1"/>
</dbReference>
<evidence type="ECO:0000313" key="13">
    <source>
        <dbReference type="EMBL" id="MBF5053617.1"/>
    </source>
</evidence>
<evidence type="ECO:0000313" key="14">
    <source>
        <dbReference type="Proteomes" id="UP000644441"/>
    </source>
</evidence>
<sequence length="320" mass="35654">MANAPWVKLALQLNGAGGATPISLSAPLPSQGGPLWIHLDYTVDEAYEWLQNRPDVPVSVLEALFATDTRPRAADVGGGLLIYLRGVNLAPGARPEDMIAVRLWIRNGLIISTQKRQLLTLSEIVTELEQGEGARTPSDLVKRLVDGLIWRMEDVIERIEDQVGDCADLLETRPDKALTHEISSLRRRAVTLRRYLAPQREAIARLQNDARIDRDDAEIIREAGERLQRLLEDLDAARDHATLLQEEVFSVQNEAINDRMYLLAIISALFLPLGFLTGLFGINVGGLPGVDNPEAFWWFAGSLVVIAAGILVWMARRRWF</sequence>
<feature type="transmembrane region" description="Helical" evidence="12">
    <location>
        <begin position="260"/>
        <end position="283"/>
    </location>
</feature>
<evidence type="ECO:0000256" key="2">
    <source>
        <dbReference type="ARBA" id="ARBA00009765"/>
    </source>
</evidence>
<dbReference type="Gene3D" id="1.20.58.340">
    <property type="entry name" value="Magnesium transport protein CorA, transmembrane region"/>
    <property type="match status" value="2"/>
</dbReference>
<dbReference type="InterPro" id="IPR002523">
    <property type="entry name" value="MgTranspt_CorA/ZnTranspt_ZntB"/>
</dbReference>
<dbReference type="EMBL" id="ARXR01000019">
    <property type="protein sequence ID" value="MBF5053617.1"/>
    <property type="molecule type" value="Genomic_DNA"/>
</dbReference>
<name>A0ABS0AJ33_9GAMM</name>
<accession>A0ABS0AJ33</accession>
<dbReference type="PANTHER" id="PTHR46494">
    <property type="entry name" value="CORA FAMILY METAL ION TRANSPORTER (EUROFUNG)"/>
    <property type="match status" value="1"/>
</dbReference>
<evidence type="ECO:0000256" key="8">
    <source>
        <dbReference type="ARBA" id="ARBA00022989"/>
    </source>
</evidence>
<dbReference type="InterPro" id="IPR045863">
    <property type="entry name" value="CorA_TM1_TM2"/>
</dbReference>
<evidence type="ECO:0000256" key="6">
    <source>
        <dbReference type="ARBA" id="ARBA00022692"/>
    </source>
</evidence>
<keyword evidence="9" id="KW-0406">Ion transport</keyword>
<protein>
    <submittedName>
        <fullName evidence="13">Magnesium/cobalt transporter CorA</fullName>
    </submittedName>
</protein>
<evidence type="ECO:0000256" key="11">
    <source>
        <dbReference type="SAM" id="Coils"/>
    </source>
</evidence>
<proteinExistence type="inferred from homology"/>
<dbReference type="Pfam" id="PF01544">
    <property type="entry name" value="CorA"/>
    <property type="match status" value="1"/>
</dbReference>
<dbReference type="InterPro" id="IPR045861">
    <property type="entry name" value="CorA_cytoplasmic_dom"/>
</dbReference>
<dbReference type="PANTHER" id="PTHR46494:SF3">
    <property type="entry name" value="ZINC TRANSPORT PROTEIN ZNTB"/>
    <property type="match status" value="1"/>
</dbReference>
<keyword evidence="4" id="KW-1003">Cell membrane</keyword>
<dbReference type="SUPFAM" id="SSF143865">
    <property type="entry name" value="CorA soluble domain-like"/>
    <property type="match status" value="1"/>
</dbReference>
<comment type="subcellular location">
    <subcellularLocation>
        <location evidence="1">Cell membrane</location>
        <topology evidence="1">Multi-pass membrane protein</topology>
    </subcellularLocation>
</comment>
<dbReference type="Proteomes" id="UP000644441">
    <property type="component" value="Unassembled WGS sequence"/>
</dbReference>
<keyword evidence="7" id="KW-0862">Zinc</keyword>
<comment type="caution">
    <text evidence="13">The sequence shown here is derived from an EMBL/GenBank/DDBJ whole genome shotgun (WGS) entry which is preliminary data.</text>
</comment>
<keyword evidence="14" id="KW-1185">Reference proteome</keyword>
<dbReference type="RefSeq" id="WP_142949872.1">
    <property type="nucleotide sequence ID" value="NZ_ARXR01000019.1"/>
</dbReference>
<keyword evidence="6 12" id="KW-0812">Transmembrane</keyword>
<evidence type="ECO:0000256" key="12">
    <source>
        <dbReference type="SAM" id="Phobius"/>
    </source>
</evidence>
<reference evidence="13 14" key="1">
    <citation type="submission" date="2012-09" db="EMBL/GenBank/DDBJ databases">
        <title>Genome Sequence of alkane-degrading Bacterium Alcanivorax venustensis ISO4.</title>
        <authorList>
            <person name="Lai Q."/>
            <person name="Shao Z."/>
        </authorList>
    </citation>
    <scope>NUCLEOTIDE SEQUENCE [LARGE SCALE GENOMIC DNA]</scope>
    <source>
        <strain evidence="13 14">ISO4</strain>
    </source>
</reference>
<gene>
    <name evidence="13" type="ORF">ISO4_02219</name>
</gene>
<dbReference type="SUPFAM" id="SSF144083">
    <property type="entry name" value="Magnesium transport protein CorA, transmembrane region"/>
    <property type="match status" value="1"/>
</dbReference>